<name>A0A099MGP1_9VIBR</name>
<keyword evidence="5 6" id="KW-0472">Membrane</keyword>
<keyword evidence="4 6" id="KW-1133">Transmembrane helix</keyword>
<dbReference type="SMART" id="SM00267">
    <property type="entry name" value="GGDEF"/>
    <property type="match status" value="1"/>
</dbReference>
<dbReference type="GO" id="GO:0007165">
    <property type="term" value="P:signal transduction"/>
    <property type="evidence" value="ECO:0007669"/>
    <property type="project" value="UniProtKB-ARBA"/>
</dbReference>
<evidence type="ECO:0000256" key="4">
    <source>
        <dbReference type="ARBA" id="ARBA00022989"/>
    </source>
</evidence>
<dbReference type="SMART" id="SM01079">
    <property type="entry name" value="CHASE"/>
    <property type="match status" value="1"/>
</dbReference>
<dbReference type="NCBIfam" id="TIGR00254">
    <property type="entry name" value="GGDEF"/>
    <property type="match status" value="1"/>
</dbReference>
<comment type="cofactor">
    <cofactor evidence="1">
        <name>Mg(2+)</name>
        <dbReference type="ChEBI" id="CHEBI:18420"/>
    </cofactor>
</comment>
<evidence type="ECO:0000259" key="7">
    <source>
        <dbReference type="PROSITE" id="PS50839"/>
    </source>
</evidence>
<reference evidence="9 10" key="1">
    <citation type="submission" date="2014-04" db="EMBL/GenBank/DDBJ databases">
        <title>Genome sequencing of Vibrio navarrensis strains.</title>
        <authorList>
            <person name="Gladney L.M."/>
            <person name="Katz L.S."/>
            <person name="Marino-Ramirez L."/>
            <person name="Jordan I.K."/>
        </authorList>
    </citation>
    <scope>NUCLEOTIDE SEQUENCE [LARGE SCALE GENOMIC DNA]</scope>
    <source>
        <strain evidence="9 10">ATCC 51183</strain>
    </source>
</reference>
<accession>A0A099MGP1</accession>
<dbReference type="InterPro" id="IPR043128">
    <property type="entry name" value="Rev_trsase/Diguanyl_cyclase"/>
</dbReference>
<evidence type="ECO:0000256" key="6">
    <source>
        <dbReference type="SAM" id="Phobius"/>
    </source>
</evidence>
<comment type="caution">
    <text evidence="9">The sequence shown here is derived from an EMBL/GenBank/DDBJ whole genome shotgun (WGS) entry which is preliminary data.</text>
</comment>
<evidence type="ECO:0000256" key="2">
    <source>
        <dbReference type="ARBA" id="ARBA00004370"/>
    </source>
</evidence>
<evidence type="ECO:0000256" key="1">
    <source>
        <dbReference type="ARBA" id="ARBA00001946"/>
    </source>
</evidence>
<dbReference type="Gene3D" id="3.30.70.270">
    <property type="match status" value="1"/>
</dbReference>
<keyword evidence="3 6" id="KW-0812">Transmembrane</keyword>
<evidence type="ECO:0000313" key="10">
    <source>
        <dbReference type="Proteomes" id="UP000029994"/>
    </source>
</evidence>
<dbReference type="AlphaFoldDB" id="A0A099MGP1"/>
<dbReference type="Proteomes" id="UP000029994">
    <property type="component" value="Unassembled WGS sequence"/>
</dbReference>
<dbReference type="SUPFAM" id="SSF55073">
    <property type="entry name" value="Nucleotide cyclase"/>
    <property type="match status" value="1"/>
</dbReference>
<dbReference type="GO" id="GO:0003824">
    <property type="term" value="F:catalytic activity"/>
    <property type="evidence" value="ECO:0007669"/>
    <property type="project" value="UniProtKB-ARBA"/>
</dbReference>
<protein>
    <submittedName>
        <fullName evidence="9">Diguanylate cyclase</fullName>
    </submittedName>
</protein>
<dbReference type="GO" id="GO:0016020">
    <property type="term" value="C:membrane"/>
    <property type="evidence" value="ECO:0007669"/>
    <property type="project" value="UniProtKB-SubCell"/>
</dbReference>
<dbReference type="PROSITE" id="PS50839">
    <property type="entry name" value="CHASE"/>
    <property type="match status" value="1"/>
</dbReference>
<evidence type="ECO:0000256" key="3">
    <source>
        <dbReference type="ARBA" id="ARBA00022692"/>
    </source>
</evidence>
<evidence type="ECO:0000313" key="9">
    <source>
        <dbReference type="EMBL" id="KGK12302.1"/>
    </source>
</evidence>
<dbReference type="Pfam" id="PF03924">
    <property type="entry name" value="CHASE"/>
    <property type="match status" value="1"/>
</dbReference>
<dbReference type="InterPro" id="IPR029787">
    <property type="entry name" value="Nucleotide_cyclase"/>
</dbReference>
<dbReference type="InterPro" id="IPR000160">
    <property type="entry name" value="GGDEF_dom"/>
</dbReference>
<dbReference type="CDD" id="cd01949">
    <property type="entry name" value="GGDEF"/>
    <property type="match status" value="1"/>
</dbReference>
<dbReference type="PANTHER" id="PTHR46663">
    <property type="entry name" value="DIGUANYLATE CYCLASE DGCT-RELATED"/>
    <property type="match status" value="1"/>
</dbReference>
<feature type="domain" description="CHASE" evidence="7">
    <location>
        <begin position="109"/>
        <end position="246"/>
    </location>
</feature>
<dbReference type="Gene3D" id="3.30.450.350">
    <property type="entry name" value="CHASE domain"/>
    <property type="match status" value="1"/>
</dbReference>
<dbReference type="eggNOG" id="COG2199">
    <property type="taxonomic scope" value="Bacteria"/>
</dbReference>
<evidence type="ECO:0000259" key="8">
    <source>
        <dbReference type="PROSITE" id="PS50887"/>
    </source>
</evidence>
<dbReference type="InterPro" id="IPR006189">
    <property type="entry name" value="CHASE_dom"/>
</dbReference>
<dbReference type="InterPro" id="IPR042240">
    <property type="entry name" value="CHASE_sf"/>
</dbReference>
<proteinExistence type="predicted"/>
<comment type="subcellular location">
    <subcellularLocation>
        <location evidence="2">Membrane</location>
    </subcellularLocation>
</comment>
<dbReference type="PROSITE" id="PS50887">
    <property type="entry name" value="GGDEF"/>
    <property type="match status" value="1"/>
</dbReference>
<dbReference type="Pfam" id="PF00990">
    <property type="entry name" value="GGDEF"/>
    <property type="match status" value="1"/>
</dbReference>
<dbReference type="PANTHER" id="PTHR46663:SF2">
    <property type="entry name" value="GGDEF DOMAIN-CONTAINING PROTEIN"/>
    <property type="match status" value="1"/>
</dbReference>
<dbReference type="RefSeq" id="WP_039428337.1">
    <property type="nucleotide sequence ID" value="NZ_CP061844.1"/>
</dbReference>
<dbReference type="FunFam" id="3.30.70.270:FF:000001">
    <property type="entry name" value="Diguanylate cyclase domain protein"/>
    <property type="match status" value="1"/>
</dbReference>
<dbReference type="STRING" id="29495.EA26_13655"/>
<dbReference type="eggNOG" id="COG3452">
    <property type="taxonomic scope" value="Bacteria"/>
</dbReference>
<organism evidence="9 10">
    <name type="scientific">Vibrio navarrensis</name>
    <dbReference type="NCBI Taxonomy" id="29495"/>
    <lineage>
        <taxon>Bacteria</taxon>
        <taxon>Pseudomonadati</taxon>
        <taxon>Pseudomonadota</taxon>
        <taxon>Gammaproteobacteria</taxon>
        <taxon>Vibrionales</taxon>
        <taxon>Vibrionaceae</taxon>
        <taxon>Vibrio</taxon>
    </lineage>
</organism>
<evidence type="ECO:0000256" key="5">
    <source>
        <dbReference type="ARBA" id="ARBA00023136"/>
    </source>
</evidence>
<dbReference type="EMBL" id="JMCG01000001">
    <property type="protein sequence ID" value="KGK12302.1"/>
    <property type="molecule type" value="Genomic_DNA"/>
</dbReference>
<gene>
    <name evidence="9" type="ORF">EA26_13655</name>
</gene>
<feature type="transmembrane region" description="Helical" evidence="6">
    <location>
        <begin position="267"/>
        <end position="287"/>
    </location>
</feature>
<keyword evidence="10" id="KW-1185">Reference proteome</keyword>
<feature type="domain" description="GGDEF" evidence="8">
    <location>
        <begin position="326"/>
        <end position="460"/>
    </location>
</feature>
<sequence>MKYTFDKQWGIKLLFFLFVVLSVGVVEVLNRNQLQVLEEHLQREAKDQLSAIRSKLEATIVSDIYIVSSLATLVSLHPSSNVQALDEASSKIIRKGRHIKNVVLAKDDVVNYVYPLSGNEQVLGLDYHTVPKQWASILKAKNIAEIFIAGPVNLVQGGRGLIARVPIFSDPPLNTQYWGVCSAVLNFDSLFTDVGLVSFAYKYKVAIKGYDSQGADGDIFWGERETYDLAFVREKVNFPYGGWVLAVAKDEQFLAGVPWYQLNIARLLGYPILLLLGLVFITIYRLYDIARIRSLHDELTGLPNRRYFMYSLDRYFRHAQKLGKDETFAVINFDLDRFKHINDTFGHAAGDKVLLACAERVKSTLRSTDIIARIGGDEFLIILPRIQKQEDIAQLIEKLKSALCANPVVYESELIYLHVSIGYAFFHHDLRNYDEMLKEADDRMYREKKLQREVVNSLLS</sequence>
<dbReference type="GeneID" id="43684198"/>
<dbReference type="InterPro" id="IPR052163">
    <property type="entry name" value="DGC-Regulatory_Protein"/>
</dbReference>